<dbReference type="Pfam" id="PF08239">
    <property type="entry name" value="SH3_3"/>
    <property type="match status" value="1"/>
</dbReference>
<dbReference type="InterPro" id="IPR009642">
    <property type="entry name" value="DUF1236"/>
</dbReference>
<evidence type="ECO:0000313" key="3">
    <source>
        <dbReference type="EMBL" id="MFC3143162.1"/>
    </source>
</evidence>
<keyword evidence="1" id="KW-0732">Signal</keyword>
<comment type="caution">
    <text evidence="3">The sequence shown here is derived from an EMBL/GenBank/DDBJ whole genome shotgun (WGS) entry which is preliminary data.</text>
</comment>
<gene>
    <name evidence="3" type="ORF">ACFOGP_10605</name>
</gene>
<evidence type="ECO:0000259" key="2">
    <source>
        <dbReference type="Pfam" id="PF08239"/>
    </source>
</evidence>
<reference evidence="4" key="1">
    <citation type="journal article" date="2019" name="Int. J. Syst. Evol. Microbiol.">
        <title>The Global Catalogue of Microorganisms (GCM) 10K type strain sequencing project: providing services to taxonomists for standard genome sequencing and annotation.</title>
        <authorList>
            <consortium name="The Broad Institute Genomics Platform"/>
            <consortium name="The Broad Institute Genome Sequencing Center for Infectious Disease"/>
            <person name="Wu L."/>
            <person name="Ma J."/>
        </authorList>
    </citation>
    <scope>NUCLEOTIDE SEQUENCE [LARGE SCALE GENOMIC DNA]</scope>
    <source>
        <strain evidence="4">KCTC 52366</strain>
    </source>
</reference>
<feature type="domain" description="SH3b" evidence="2">
    <location>
        <begin position="31"/>
        <end position="82"/>
    </location>
</feature>
<dbReference type="RefSeq" id="WP_275633139.1">
    <property type="nucleotide sequence ID" value="NZ_JARGYD010000004.1"/>
</dbReference>
<feature type="signal peptide" evidence="1">
    <location>
        <begin position="1"/>
        <end position="22"/>
    </location>
</feature>
<evidence type="ECO:0000256" key="1">
    <source>
        <dbReference type="SAM" id="SignalP"/>
    </source>
</evidence>
<dbReference type="EMBL" id="JBHRTB010000010">
    <property type="protein sequence ID" value="MFC3143162.1"/>
    <property type="molecule type" value="Genomic_DNA"/>
</dbReference>
<accession>A0ABV7GP54</accession>
<proteinExistence type="predicted"/>
<dbReference type="InterPro" id="IPR003646">
    <property type="entry name" value="SH3-like_bac-type"/>
</dbReference>
<feature type="chain" id="PRO_5046358989" evidence="1">
    <location>
        <begin position="23"/>
        <end position="220"/>
    </location>
</feature>
<protein>
    <submittedName>
        <fullName evidence="3">DUF1236 domain-containing protein</fullName>
    </submittedName>
</protein>
<dbReference type="Proteomes" id="UP001595632">
    <property type="component" value="Unassembled WGS sequence"/>
</dbReference>
<organism evidence="3 4">
    <name type="scientific">Psychromarinibacter halotolerans</name>
    <dbReference type="NCBI Taxonomy" id="1775175"/>
    <lineage>
        <taxon>Bacteria</taxon>
        <taxon>Pseudomonadati</taxon>
        <taxon>Pseudomonadota</taxon>
        <taxon>Alphaproteobacteria</taxon>
        <taxon>Rhodobacterales</taxon>
        <taxon>Paracoccaceae</taxon>
        <taxon>Psychromarinibacter</taxon>
    </lineage>
</organism>
<dbReference type="Pfam" id="PF06823">
    <property type="entry name" value="DUF1236"/>
    <property type="match status" value="1"/>
</dbReference>
<sequence length="220" mass="22876">MFNKAILGVSATAMMIATGASAQTMATAATDLNLRAGPGPNYAINNVIDAEADVTVLGCLEASNWCEVSYNGEQGWAYGDYLATQLDGEYVAVYPNMQATETTVVTYDETAREEGALALGSIGAGVGALAIGGPAAIVGGLIVGAATGATLSPEEKTVTYIQQNPVEPVFVNGEVVMGATVPGEVTAYQVPDADYEYINLNGRYVLVQPDSREIVYIADF</sequence>
<evidence type="ECO:0000313" key="4">
    <source>
        <dbReference type="Proteomes" id="UP001595632"/>
    </source>
</evidence>
<keyword evidence="4" id="KW-1185">Reference proteome</keyword>
<dbReference type="Gene3D" id="2.30.30.40">
    <property type="entry name" value="SH3 Domains"/>
    <property type="match status" value="1"/>
</dbReference>
<name>A0ABV7GP54_9RHOB</name>